<proteinExistence type="predicted"/>
<evidence type="ECO:0000313" key="3">
    <source>
        <dbReference type="Proteomes" id="UP000261540"/>
    </source>
</evidence>
<evidence type="ECO:0000313" key="2">
    <source>
        <dbReference type="Ensembl" id="ENSPKIP00000022687.1"/>
    </source>
</evidence>
<keyword evidence="1" id="KW-0472">Membrane</keyword>
<keyword evidence="1" id="KW-1133">Transmembrane helix</keyword>
<feature type="transmembrane region" description="Helical" evidence="1">
    <location>
        <begin position="48"/>
        <end position="67"/>
    </location>
</feature>
<reference evidence="2" key="2">
    <citation type="submission" date="2025-09" db="UniProtKB">
        <authorList>
            <consortium name="Ensembl"/>
        </authorList>
    </citation>
    <scope>IDENTIFICATION</scope>
</reference>
<dbReference type="Proteomes" id="UP000261540">
    <property type="component" value="Unplaced"/>
</dbReference>
<name>A0A3B3RW15_9TELE</name>
<keyword evidence="3" id="KW-1185">Reference proteome</keyword>
<dbReference type="Ensembl" id="ENSPKIT00000003357.1">
    <property type="protein sequence ID" value="ENSPKIP00000022687.1"/>
    <property type="gene ID" value="ENSPKIG00000006602.1"/>
</dbReference>
<reference evidence="2" key="1">
    <citation type="submission" date="2025-08" db="UniProtKB">
        <authorList>
            <consortium name="Ensembl"/>
        </authorList>
    </citation>
    <scope>IDENTIFICATION</scope>
</reference>
<dbReference type="AlphaFoldDB" id="A0A3B3RW15"/>
<accession>A0A3B3RW15</accession>
<dbReference type="GeneTree" id="ENSGT00980000199383"/>
<sequence>MNHTLLLTLITECKKLLQEEMGSHVTEAPVNVTSVPEAEVSTKPYDNAYFYILFVMLFYSFLALTLFRSFAGHDKDKKDPYEEFGDASAWAGKYNQNSLVEKLDFEDESTP</sequence>
<evidence type="ECO:0000256" key="1">
    <source>
        <dbReference type="SAM" id="Phobius"/>
    </source>
</evidence>
<keyword evidence="1" id="KW-0812">Transmembrane</keyword>
<protein>
    <submittedName>
        <fullName evidence="2">Uncharacterized protein</fullName>
    </submittedName>
</protein>
<organism evidence="2 3">
    <name type="scientific">Paramormyrops kingsleyae</name>
    <dbReference type="NCBI Taxonomy" id="1676925"/>
    <lineage>
        <taxon>Eukaryota</taxon>
        <taxon>Metazoa</taxon>
        <taxon>Chordata</taxon>
        <taxon>Craniata</taxon>
        <taxon>Vertebrata</taxon>
        <taxon>Euteleostomi</taxon>
        <taxon>Actinopterygii</taxon>
        <taxon>Neopterygii</taxon>
        <taxon>Teleostei</taxon>
        <taxon>Osteoglossocephala</taxon>
        <taxon>Osteoglossomorpha</taxon>
        <taxon>Osteoglossiformes</taxon>
        <taxon>Mormyridae</taxon>
        <taxon>Paramormyrops</taxon>
    </lineage>
</organism>